<feature type="region of interest" description="Disordered" evidence="1">
    <location>
        <begin position="74"/>
        <end position="102"/>
    </location>
</feature>
<organism evidence="2 3">
    <name type="scientific">Crocodylus porosus</name>
    <name type="common">Saltwater crocodile</name>
    <name type="synonym">Estuarine crocodile</name>
    <dbReference type="NCBI Taxonomy" id="8502"/>
    <lineage>
        <taxon>Eukaryota</taxon>
        <taxon>Metazoa</taxon>
        <taxon>Chordata</taxon>
        <taxon>Craniata</taxon>
        <taxon>Vertebrata</taxon>
        <taxon>Euteleostomi</taxon>
        <taxon>Archelosauria</taxon>
        <taxon>Archosauria</taxon>
        <taxon>Crocodylia</taxon>
        <taxon>Longirostres</taxon>
        <taxon>Crocodylidae</taxon>
        <taxon>Crocodylus</taxon>
    </lineage>
</organism>
<dbReference type="Ensembl" id="ENSCPRT00005007187.1">
    <property type="protein sequence ID" value="ENSCPRP00005006127.1"/>
    <property type="gene ID" value="ENSCPRG00005004389.1"/>
</dbReference>
<dbReference type="AlphaFoldDB" id="A0A7M4E9R9"/>
<keyword evidence="3" id="KW-1185">Reference proteome</keyword>
<protein>
    <submittedName>
        <fullName evidence="2">Uncharacterized protein</fullName>
    </submittedName>
</protein>
<dbReference type="Proteomes" id="UP000594220">
    <property type="component" value="Unplaced"/>
</dbReference>
<reference evidence="2" key="1">
    <citation type="submission" date="2025-08" db="UniProtKB">
        <authorList>
            <consortium name="Ensembl"/>
        </authorList>
    </citation>
    <scope>IDENTIFICATION</scope>
</reference>
<accession>A0A7M4E9R9</accession>
<dbReference type="GeneTree" id="ENSGT00960000191978"/>
<evidence type="ECO:0000256" key="1">
    <source>
        <dbReference type="SAM" id="MobiDB-lite"/>
    </source>
</evidence>
<evidence type="ECO:0000313" key="3">
    <source>
        <dbReference type="Proteomes" id="UP000594220"/>
    </source>
</evidence>
<name>A0A7M4E9R9_CROPO</name>
<proteinExistence type="predicted"/>
<evidence type="ECO:0000313" key="2">
    <source>
        <dbReference type="Ensembl" id="ENSCPRP00005006127.1"/>
    </source>
</evidence>
<sequence>MLYQNALLSTFTLAPDTSPNSLACFTTLPKDTSSRTTHVMSSIYRRTFNSPPLGTRTPLITLSLLIRCASGSMAHTKSPGDSGHPCLTPESTAKASPRKPLTSTLLVALP</sequence>
<reference evidence="2" key="2">
    <citation type="submission" date="2025-09" db="UniProtKB">
        <authorList>
            <consortium name="Ensembl"/>
        </authorList>
    </citation>
    <scope>IDENTIFICATION</scope>
</reference>